<organism evidence="2 3">
    <name type="scientific">Oceanisphaera avium</name>
    <dbReference type="NCBI Taxonomy" id="1903694"/>
    <lineage>
        <taxon>Bacteria</taxon>
        <taxon>Pseudomonadati</taxon>
        <taxon>Pseudomonadota</taxon>
        <taxon>Gammaproteobacteria</taxon>
        <taxon>Aeromonadales</taxon>
        <taxon>Aeromonadaceae</taxon>
        <taxon>Oceanisphaera</taxon>
    </lineage>
</organism>
<feature type="transmembrane region" description="Helical" evidence="1">
    <location>
        <begin position="468"/>
        <end position="486"/>
    </location>
</feature>
<accession>A0A1Y0CXD4</accession>
<protein>
    <submittedName>
        <fullName evidence="2">Uncharacterized protein</fullName>
    </submittedName>
</protein>
<dbReference type="AlphaFoldDB" id="A0A1Y0CXD4"/>
<reference evidence="3" key="1">
    <citation type="submission" date="2017-05" db="EMBL/GenBank/DDBJ databases">
        <authorList>
            <person name="Sung H."/>
        </authorList>
    </citation>
    <scope>NUCLEOTIDE SEQUENCE [LARGE SCALE GENOMIC DNA]</scope>
    <source>
        <strain evidence="3">AMac2203</strain>
    </source>
</reference>
<dbReference type="EMBL" id="CP021376">
    <property type="protein sequence ID" value="ART79546.1"/>
    <property type="molecule type" value="Genomic_DNA"/>
</dbReference>
<feature type="transmembrane region" description="Helical" evidence="1">
    <location>
        <begin position="407"/>
        <end position="426"/>
    </location>
</feature>
<keyword evidence="1" id="KW-0812">Transmembrane</keyword>
<keyword evidence="3" id="KW-1185">Reference proteome</keyword>
<dbReference type="OrthoDB" id="1446073at2"/>
<keyword evidence="1" id="KW-0472">Membrane</keyword>
<feature type="transmembrane region" description="Helical" evidence="1">
    <location>
        <begin position="380"/>
        <end position="400"/>
    </location>
</feature>
<keyword evidence="1" id="KW-1133">Transmembrane helix</keyword>
<sequence length="492" mass="56680">MSDRVLEEKLELSPDDWLTWTDEEFNNWRREYDFPRIVDFLFETLPFFSIWLSEQSGLTRQDLIFHGPARFIRHYGQSIRFVEHDVSLRLHPNEPAQPILRHCFIKKNEKQVRKKKVTRSVEFYSYIDWASKNKSWVFHASRSCIKDFVRCLTPSGRSCQTSTYINSNSSIQFYIPYFMPSVTIDEILSSTNRPISPPSLELLKLGGGGVTVVDGVVGEKNLEFTNVDNITLINPIITSFQDISYSTLRNVNIVGNVHAATFHQCSIEIHVSKGDLSECVFEYCESKISLSDSKLYRSSIREKTLKLRLKDTEVSDCCFEHLDINDGSFAERGRFNQSAKMIYSHLGFPDLAGKHFYLEKKEKRKGLWNTFSSLDSRSKIGGRIFSFLSFIWMAFQEVYWGYGERPFNIILFSLFAIMSFSLFGYFNESSCTHMELGDSLIFSFQAFTNITIKEIQQSHDVINLAGSFMSFFGVMSVGLLVAALSAKTKNYN</sequence>
<evidence type="ECO:0000313" key="2">
    <source>
        <dbReference type="EMBL" id="ART79546.1"/>
    </source>
</evidence>
<proteinExistence type="predicted"/>
<dbReference type="Proteomes" id="UP000243793">
    <property type="component" value="Chromosome"/>
</dbReference>
<gene>
    <name evidence="2" type="ORF">CBP12_04765</name>
</gene>
<name>A0A1Y0CXD4_9GAMM</name>
<dbReference type="KEGG" id="ocm:CBP12_04765"/>
<evidence type="ECO:0000256" key="1">
    <source>
        <dbReference type="SAM" id="Phobius"/>
    </source>
</evidence>
<evidence type="ECO:0000313" key="3">
    <source>
        <dbReference type="Proteomes" id="UP000243793"/>
    </source>
</evidence>